<evidence type="ECO:0000256" key="5">
    <source>
        <dbReference type="ARBA" id="ARBA00023136"/>
    </source>
</evidence>
<feature type="transmembrane region" description="Helical" evidence="6">
    <location>
        <begin position="264"/>
        <end position="289"/>
    </location>
</feature>
<name>A0A1M7DQ27_9GAMM</name>
<dbReference type="EMBL" id="FRCA01000003">
    <property type="protein sequence ID" value="SHL81575.1"/>
    <property type="molecule type" value="Genomic_DNA"/>
</dbReference>
<keyword evidence="11" id="KW-1185">Reference proteome</keyword>
<dbReference type="STRING" id="44933.SAMN05660971_01431"/>
<evidence type="ECO:0000256" key="4">
    <source>
        <dbReference type="ARBA" id="ARBA00022989"/>
    </source>
</evidence>
<feature type="transmembrane region" description="Helical" evidence="6">
    <location>
        <begin position="177"/>
        <end position="199"/>
    </location>
</feature>
<protein>
    <submittedName>
        <fullName evidence="8">MFS transporter</fullName>
    </submittedName>
    <submittedName>
        <fullName evidence="9">Predicted arabinose efflux permease, MFS family</fullName>
    </submittedName>
</protein>
<accession>A0A1M7DQ27</accession>
<feature type="transmembrane region" description="Helical" evidence="6">
    <location>
        <begin position="89"/>
        <end position="108"/>
    </location>
</feature>
<feature type="transmembrane region" description="Helical" evidence="6">
    <location>
        <begin position="120"/>
        <end position="143"/>
    </location>
</feature>
<evidence type="ECO:0000259" key="7">
    <source>
        <dbReference type="PROSITE" id="PS50850"/>
    </source>
</evidence>
<dbReference type="Gene3D" id="1.20.1250.20">
    <property type="entry name" value="MFS general substrate transporter like domains"/>
    <property type="match status" value="1"/>
</dbReference>
<dbReference type="InterPro" id="IPR036259">
    <property type="entry name" value="MFS_trans_sf"/>
</dbReference>
<dbReference type="EMBL" id="BJXU01000033">
    <property type="protein sequence ID" value="GEN23028.1"/>
    <property type="molecule type" value="Genomic_DNA"/>
</dbReference>
<feature type="transmembrane region" description="Helical" evidence="6">
    <location>
        <begin position="324"/>
        <end position="346"/>
    </location>
</feature>
<dbReference type="GO" id="GO:0016020">
    <property type="term" value="C:membrane"/>
    <property type="evidence" value="ECO:0007669"/>
    <property type="project" value="UniProtKB-SubCell"/>
</dbReference>
<feature type="transmembrane region" description="Helical" evidence="6">
    <location>
        <begin position="20"/>
        <end position="41"/>
    </location>
</feature>
<keyword evidence="4 6" id="KW-1133">Transmembrane helix</keyword>
<evidence type="ECO:0000313" key="11">
    <source>
        <dbReference type="Proteomes" id="UP000321726"/>
    </source>
</evidence>
<dbReference type="InterPro" id="IPR011701">
    <property type="entry name" value="MFS"/>
</dbReference>
<feature type="transmembrane region" description="Helical" evidence="6">
    <location>
        <begin position="150"/>
        <end position="171"/>
    </location>
</feature>
<keyword evidence="5 6" id="KW-0472">Membrane</keyword>
<dbReference type="InterPro" id="IPR020846">
    <property type="entry name" value="MFS_dom"/>
</dbReference>
<dbReference type="SUPFAM" id="SSF103473">
    <property type="entry name" value="MFS general substrate transporter"/>
    <property type="match status" value="1"/>
</dbReference>
<reference evidence="8 11" key="2">
    <citation type="submission" date="2019-07" db="EMBL/GenBank/DDBJ databases">
        <title>Whole genome shotgun sequence of Halomonas cupida NBRC 102219.</title>
        <authorList>
            <person name="Hosoyama A."/>
            <person name="Uohara A."/>
            <person name="Ohji S."/>
            <person name="Ichikawa N."/>
        </authorList>
    </citation>
    <scope>NUCLEOTIDE SEQUENCE [LARGE SCALE GENOMIC DNA]</scope>
    <source>
        <strain evidence="8 11">NBRC 102219</strain>
    </source>
</reference>
<dbReference type="Proteomes" id="UP000321726">
    <property type="component" value="Unassembled WGS sequence"/>
</dbReference>
<feature type="transmembrane region" description="Helical" evidence="6">
    <location>
        <begin position="296"/>
        <end position="318"/>
    </location>
</feature>
<keyword evidence="3 6" id="KW-0812">Transmembrane</keyword>
<dbReference type="GO" id="GO:0022857">
    <property type="term" value="F:transmembrane transporter activity"/>
    <property type="evidence" value="ECO:0007669"/>
    <property type="project" value="InterPro"/>
</dbReference>
<proteinExistence type="predicted"/>
<feature type="transmembrane region" description="Helical" evidence="6">
    <location>
        <begin position="226"/>
        <end position="244"/>
    </location>
</feature>
<dbReference type="InterPro" id="IPR044770">
    <property type="entry name" value="MFS_spinster-like"/>
</dbReference>
<dbReference type="AlphaFoldDB" id="A0A1M7DQ27"/>
<comment type="subcellular location">
    <subcellularLocation>
        <location evidence="1">Membrane</location>
        <topology evidence="1">Multi-pass membrane protein</topology>
    </subcellularLocation>
</comment>
<evidence type="ECO:0000256" key="1">
    <source>
        <dbReference type="ARBA" id="ARBA00004141"/>
    </source>
</evidence>
<feature type="transmembrane region" description="Helical" evidence="6">
    <location>
        <begin position="358"/>
        <end position="381"/>
    </location>
</feature>
<evidence type="ECO:0000256" key="2">
    <source>
        <dbReference type="ARBA" id="ARBA00022448"/>
    </source>
</evidence>
<evidence type="ECO:0000313" key="10">
    <source>
        <dbReference type="Proteomes" id="UP000184123"/>
    </source>
</evidence>
<dbReference type="PROSITE" id="PS50850">
    <property type="entry name" value="MFS"/>
    <property type="match status" value="1"/>
</dbReference>
<evidence type="ECO:0000256" key="6">
    <source>
        <dbReference type="SAM" id="Phobius"/>
    </source>
</evidence>
<reference evidence="9 10" key="1">
    <citation type="submission" date="2016-11" db="EMBL/GenBank/DDBJ databases">
        <authorList>
            <person name="Jaros S."/>
            <person name="Januszkiewicz K."/>
            <person name="Wedrychowicz H."/>
        </authorList>
    </citation>
    <scope>NUCLEOTIDE SEQUENCE [LARGE SCALE GENOMIC DNA]</scope>
    <source>
        <strain evidence="9 10">DSM 4740</strain>
    </source>
</reference>
<dbReference type="PANTHER" id="PTHR23505">
    <property type="entry name" value="SPINSTER"/>
    <property type="match status" value="1"/>
</dbReference>
<organism evidence="9 10">
    <name type="scientific">Halomonas cupida</name>
    <dbReference type="NCBI Taxonomy" id="44933"/>
    <lineage>
        <taxon>Bacteria</taxon>
        <taxon>Pseudomonadati</taxon>
        <taxon>Pseudomonadota</taxon>
        <taxon>Gammaproteobacteria</taxon>
        <taxon>Oceanospirillales</taxon>
        <taxon>Halomonadaceae</taxon>
        <taxon>Halomonas</taxon>
    </lineage>
</organism>
<keyword evidence="2" id="KW-0813">Transport</keyword>
<feature type="domain" description="Major facilitator superfamily (MFS) profile" evidence="7">
    <location>
        <begin position="24"/>
        <end position="420"/>
    </location>
</feature>
<feature type="transmembrane region" description="Helical" evidence="6">
    <location>
        <begin position="61"/>
        <end position="82"/>
    </location>
</feature>
<sequence length="441" mass="46814">MYVEEPTARMHERSLPSRGYAWYVVFILMLCQLLASVDAHLPFILVEVLKDDLGLSDTQIGLINGPAFSLVYATAAIPIARLSDRRNRIAIISGAIVIWSGFTAAAGAAHTFGSLAFTRIGVAVGESALTPAAHSVIASYLPVSSRAKGIAIYSFGVAVGAFVAFAAGGYIGEHFGWRTAFLAVGGTGLFMAILMLTTVREPLREQRSSGTYVSQGSVSRLLKHPVIRNLLAGGALLGFSSGAIESWGPAYVMRTFGLSTTETGMTFGIVMGILAMVGMLAGGFIASWLSARHPRYALQMLAIVLVLATIAQVGSLVVDSYSQFLVLVAITVLLSSFYIGPTYATLQSMVDSGERSLVSAIALFCFNGMGIAAGTLVVGLLSDVLSNYSVTHSLKWALLVVSFVKLWSVLHYWLASRKITAFDEHFVPPHAGSGSVVTTAR</sequence>
<evidence type="ECO:0000313" key="9">
    <source>
        <dbReference type="EMBL" id="SHL81575.1"/>
    </source>
</evidence>
<gene>
    <name evidence="8" type="ORF">HCU01_09770</name>
    <name evidence="9" type="ORF">SAMN05660971_01431</name>
</gene>
<evidence type="ECO:0000256" key="3">
    <source>
        <dbReference type="ARBA" id="ARBA00022692"/>
    </source>
</evidence>
<dbReference type="Pfam" id="PF07690">
    <property type="entry name" value="MFS_1"/>
    <property type="match status" value="1"/>
</dbReference>
<feature type="transmembrane region" description="Helical" evidence="6">
    <location>
        <begin position="393"/>
        <end position="414"/>
    </location>
</feature>
<dbReference type="PANTHER" id="PTHR23505:SF79">
    <property type="entry name" value="PROTEIN SPINSTER"/>
    <property type="match status" value="1"/>
</dbReference>
<evidence type="ECO:0000313" key="8">
    <source>
        <dbReference type="EMBL" id="GEN23028.1"/>
    </source>
</evidence>
<dbReference type="Proteomes" id="UP000184123">
    <property type="component" value="Unassembled WGS sequence"/>
</dbReference>